<feature type="binding site" evidence="2">
    <location>
        <position position="101"/>
    </location>
    <ligand>
        <name>ATP</name>
        <dbReference type="ChEBI" id="CHEBI:30616"/>
    </ligand>
</feature>
<reference evidence="3 4" key="1">
    <citation type="submission" date="2023-10" db="EMBL/GenBank/DDBJ databases">
        <title>Veillonella sp. nov., isolated from a pig farm feces dump.</title>
        <authorList>
            <person name="Chang Y.-H."/>
        </authorList>
    </citation>
    <scope>NUCLEOTIDE SEQUENCE [LARGE SCALE GENOMIC DNA]</scope>
    <source>
        <strain evidence="3 4">YH-vei2233</strain>
    </source>
</reference>
<keyword evidence="2" id="KW-0820">tRNA-binding</keyword>
<comment type="subcellular location">
    <subcellularLocation>
        <location evidence="2">Cytoplasm</location>
    </subcellularLocation>
</comment>
<dbReference type="PANTHER" id="PTHR37825">
    <property type="entry name" value="TRNA(MET) CYTIDINE ACETATE LIGASE"/>
    <property type="match status" value="1"/>
</dbReference>
<dbReference type="EMBL" id="JAWJZB010000007">
    <property type="protein sequence ID" value="MDV5088577.1"/>
    <property type="molecule type" value="Genomic_DNA"/>
</dbReference>
<sequence>MKIIGIVAEYNPFHNGHYHQLHMLKQAHPDATIIVVMSGSFVQRGMPAFFSKFDRTRWALHGGADMVLELPTIYSLGSAEIFATGAVRLLSQLGATHISFGAENTDATLLKQIATAALSDEVQEHCRTFLQEGYAYGTALRLAITTAYPEAQDSIQEPNALLGIEYLRAIQTHHLQMEPLPILRTSAHHEAILSDELPSGTALRKLLSTITLATNKGQQTSMNSNLQDSLTPNIQELLSSYFPASICSDLETTLNKGEHLDGDRYDNLVHGINRTMTTTRLSALADFTEGIENRWLHAVNASNWQSVRASIKSKRYTYARIDRMASYTVFNLTKAILSKAHLEGPIYTRLLGFSHSGRELLKRWSKQDSPLPCEVIQKWAPVYQSAQGFKQQLMELDTQATDIQHLCFKTDASRLGGKDYLYSPYYYKG</sequence>
<gene>
    <name evidence="2" type="primary">tmcAL</name>
    <name evidence="3" type="ORF">RVY80_06950</name>
</gene>
<dbReference type="PANTHER" id="PTHR37825:SF1">
    <property type="entry name" value="TRNA(MET) CYTIDINE ACETATE LIGASE"/>
    <property type="match status" value="1"/>
</dbReference>
<keyword evidence="4" id="KW-1185">Reference proteome</keyword>
<keyword evidence="2" id="KW-0436">Ligase</keyword>
<protein>
    <recommendedName>
        <fullName evidence="2">tRNA(Met) cytidine acetate ligase</fullName>
        <ecNumber evidence="2">6.3.4.-</ecNumber>
    </recommendedName>
</protein>
<dbReference type="RefSeq" id="WP_317330047.1">
    <property type="nucleotide sequence ID" value="NZ_JAWJZA010000006.1"/>
</dbReference>
<evidence type="ECO:0000256" key="2">
    <source>
        <dbReference type="HAMAP-Rule" id="MF_01539"/>
    </source>
</evidence>
<comment type="function">
    <text evidence="2">Catalyzes the formation of N(4)-acetylcytidine (ac(4)C) at the wobble position of elongator tRNA(Met), using acetate and ATP as substrates. First activates an acetate ion to form acetyladenylate (Ac-AMP) and then transfers the acetyl group to tRNA to form ac(4)C34.</text>
</comment>
<dbReference type="EC" id="6.3.4.-" evidence="2"/>
<dbReference type="SUPFAM" id="SSF52374">
    <property type="entry name" value="Nucleotidylyl transferase"/>
    <property type="match status" value="1"/>
</dbReference>
<comment type="caution">
    <text evidence="2">Lacks conserved residue(s) required for the propagation of feature annotation.</text>
</comment>
<evidence type="ECO:0000313" key="3">
    <source>
        <dbReference type="EMBL" id="MDV5088577.1"/>
    </source>
</evidence>
<dbReference type="InterPro" id="IPR014729">
    <property type="entry name" value="Rossmann-like_a/b/a_fold"/>
</dbReference>
<name>A0ABU3ZA64_9FIRM</name>
<evidence type="ECO:0000313" key="4">
    <source>
        <dbReference type="Proteomes" id="UP001272515"/>
    </source>
</evidence>
<keyword evidence="2" id="KW-0067">ATP-binding</keyword>
<comment type="similarity">
    <text evidence="2">Belongs to the TmcAL family.</text>
</comment>
<feature type="binding site" evidence="2">
    <location>
        <position position="184"/>
    </location>
    <ligand>
        <name>ATP</name>
        <dbReference type="ChEBI" id="CHEBI:30616"/>
    </ligand>
</feature>
<feature type="binding site" evidence="2">
    <location>
        <position position="159"/>
    </location>
    <ligand>
        <name>ATP</name>
        <dbReference type="ChEBI" id="CHEBI:30616"/>
    </ligand>
</feature>
<keyword evidence="2" id="KW-0694">RNA-binding</keyword>
<dbReference type="Gene3D" id="3.40.50.620">
    <property type="entry name" value="HUPs"/>
    <property type="match status" value="1"/>
</dbReference>
<dbReference type="Pfam" id="PF05636">
    <property type="entry name" value="HIGH_NTase1"/>
    <property type="match status" value="1"/>
</dbReference>
<dbReference type="HAMAP" id="MF_01539">
    <property type="entry name" value="TmcAL"/>
    <property type="match status" value="1"/>
</dbReference>
<keyword evidence="1 2" id="KW-0819">tRNA processing</keyword>
<proteinExistence type="inferred from homology"/>
<comment type="caution">
    <text evidence="3">The sequence shown here is derived from an EMBL/GenBank/DDBJ whole genome shotgun (WGS) entry which is preliminary data.</text>
</comment>
<accession>A0ABU3ZA64</accession>
<keyword evidence="2" id="KW-0547">Nucleotide-binding</keyword>
<comment type="catalytic activity">
    <reaction evidence="2">
        <text>cytidine(34) in elongator tRNA(Met) + acetate + ATP = N(4)-acetylcytidine(34) in elongator tRNA(Met) + AMP + diphosphate</text>
        <dbReference type="Rhea" id="RHEA:58144"/>
        <dbReference type="Rhea" id="RHEA-COMP:10693"/>
        <dbReference type="Rhea" id="RHEA-COMP:10694"/>
        <dbReference type="ChEBI" id="CHEBI:30089"/>
        <dbReference type="ChEBI" id="CHEBI:30616"/>
        <dbReference type="ChEBI" id="CHEBI:33019"/>
        <dbReference type="ChEBI" id="CHEBI:74900"/>
        <dbReference type="ChEBI" id="CHEBI:82748"/>
        <dbReference type="ChEBI" id="CHEBI:456215"/>
    </reaction>
</comment>
<dbReference type="Proteomes" id="UP001272515">
    <property type="component" value="Unassembled WGS sequence"/>
</dbReference>
<dbReference type="InterPro" id="IPR008513">
    <property type="entry name" value="tRNA(Met)_cyd_acetate_ligase"/>
</dbReference>
<feature type="binding site" evidence="2">
    <location>
        <begin position="7"/>
        <end position="20"/>
    </location>
    <ligand>
        <name>ATP</name>
        <dbReference type="ChEBI" id="CHEBI:30616"/>
    </ligand>
</feature>
<evidence type="ECO:0000256" key="1">
    <source>
        <dbReference type="ARBA" id="ARBA00022694"/>
    </source>
</evidence>
<keyword evidence="2" id="KW-0963">Cytoplasm</keyword>
<organism evidence="3 4">
    <name type="scientific">Veillonella absiana</name>
    <dbReference type="NCBI Taxonomy" id="3079305"/>
    <lineage>
        <taxon>Bacteria</taxon>
        <taxon>Bacillati</taxon>
        <taxon>Bacillota</taxon>
        <taxon>Negativicutes</taxon>
        <taxon>Veillonellales</taxon>
        <taxon>Veillonellaceae</taxon>
        <taxon>Veillonella</taxon>
    </lineage>
</organism>